<evidence type="ECO:0000313" key="10">
    <source>
        <dbReference type="Proteomes" id="UP001219933"/>
    </source>
</evidence>
<feature type="region of interest" description="Disordered" evidence="7">
    <location>
        <begin position="21"/>
        <end position="41"/>
    </location>
</feature>
<dbReference type="SUPFAM" id="SSF57716">
    <property type="entry name" value="Glucocorticoid receptor-like (DNA-binding domain)"/>
    <property type="match status" value="1"/>
</dbReference>
<reference evidence="9" key="1">
    <citation type="submission" date="2023-03" db="EMBL/GenBank/DDBJ databases">
        <title>Mating type loci evolution in Malassezia.</title>
        <authorList>
            <person name="Coelho M.A."/>
        </authorList>
    </citation>
    <scope>NUCLEOTIDE SEQUENCE</scope>
    <source>
        <strain evidence="9">CBS 11721</strain>
    </source>
</reference>
<feature type="compositionally biased region" description="Basic and acidic residues" evidence="7">
    <location>
        <begin position="22"/>
        <end position="35"/>
    </location>
</feature>
<dbReference type="Proteomes" id="UP001219933">
    <property type="component" value="Chromosome 4"/>
</dbReference>
<keyword evidence="10" id="KW-1185">Reference proteome</keyword>
<dbReference type="PANTHER" id="PTHR47172">
    <property type="entry name" value="OS01G0976800 PROTEIN"/>
    <property type="match status" value="1"/>
</dbReference>
<keyword evidence="1" id="KW-0479">Metal-binding</keyword>
<dbReference type="GO" id="GO:0043565">
    <property type="term" value="F:sequence-specific DNA binding"/>
    <property type="evidence" value="ECO:0007669"/>
    <property type="project" value="InterPro"/>
</dbReference>
<feature type="compositionally biased region" description="Low complexity" evidence="7">
    <location>
        <begin position="143"/>
        <end position="155"/>
    </location>
</feature>
<evidence type="ECO:0000313" key="9">
    <source>
        <dbReference type="EMBL" id="WFD35867.1"/>
    </source>
</evidence>
<dbReference type="SMART" id="SM00401">
    <property type="entry name" value="ZnF_GATA"/>
    <property type="match status" value="1"/>
</dbReference>
<dbReference type="InterPro" id="IPR013088">
    <property type="entry name" value="Znf_NHR/GATA"/>
</dbReference>
<sequence>MRASPPHRVSLPPLSDLAAKLDQQRARPTLSRDARSSTVLPTMRIGRPSLDLPSVDLSAYAHTNATHRQYAAYPRHYRPTIPAWPRRSDMYNSVPVHNPYRAYEEPRLPAYEERFYATMPREQSQPTEEPLPLPKAKRKSPEVQAAPVQQPPAKVQRTHARSSSGEKPTRGKNNENHVCQGCSATSTPEWRKGPTGPRTLCNACGLLYAKMWRKREHDAIAAAAAYNIDPAEVRKNLADSLRDPKRREEVLEALREDVRIVASAKQSRMNLSGNSRQSITPKRGE</sequence>
<proteinExistence type="predicted"/>
<feature type="region of interest" description="Disordered" evidence="7">
    <location>
        <begin position="265"/>
        <end position="285"/>
    </location>
</feature>
<dbReference type="PROSITE" id="PS50114">
    <property type="entry name" value="GATA_ZN_FINGER_2"/>
    <property type="match status" value="1"/>
</dbReference>
<evidence type="ECO:0000256" key="7">
    <source>
        <dbReference type="SAM" id="MobiDB-lite"/>
    </source>
</evidence>
<dbReference type="GO" id="GO:0008270">
    <property type="term" value="F:zinc ion binding"/>
    <property type="evidence" value="ECO:0007669"/>
    <property type="project" value="UniProtKB-KW"/>
</dbReference>
<dbReference type="PANTHER" id="PTHR47172:SF24">
    <property type="entry name" value="GATA ZINC FINGER DOMAIN-CONTAINING PROTEIN 14-RELATED"/>
    <property type="match status" value="1"/>
</dbReference>
<evidence type="ECO:0000256" key="1">
    <source>
        <dbReference type="ARBA" id="ARBA00022723"/>
    </source>
</evidence>
<protein>
    <recommendedName>
        <fullName evidence="8">GATA-type domain-containing protein</fullName>
    </recommendedName>
</protein>
<dbReference type="Gene3D" id="3.30.50.10">
    <property type="entry name" value="Erythroid Transcription Factor GATA-1, subunit A"/>
    <property type="match status" value="1"/>
</dbReference>
<dbReference type="GO" id="GO:0006355">
    <property type="term" value="P:regulation of DNA-templated transcription"/>
    <property type="evidence" value="ECO:0007669"/>
    <property type="project" value="InterPro"/>
</dbReference>
<evidence type="ECO:0000256" key="4">
    <source>
        <dbReference type="ARBA" id="ARBA00023015"/>
    </source>
</evidence>
<dbReference type="EMBL" id="CP119880">
    <property type="protein sequence ID" value="WFD35867.1"/>
    <property type="molecule type" value="Genomic_DNA"/>
</dbReference>
<dbReference type="AlphaFoldDB" id="A0AAF0EW77"/>
<dbReference type="CDD" id="cd00202">
    <property type="entry name" value="ZnF_GATA"/>
    <property type="match status" value="1"/>
</dbReference>
<evidence type="ECO:0000256" key="5">
    <source>
        <dbReference type="ARBA" id="ARBA00023163"/>
    </source>
</evidence>
<keyword evidence="4" id="KW-0805">Transcription regulation</keyword>
<keyword evidence="3" id="KW-0862">Zinc</keyword>
<feature type="region of interest" description="Disordered" evidence="7">
    <location>
        <begin position="120"/>
        <end position="177"/>
    </location>
</feature>
<evidence type="ECO:0000259" key="8">
    <source>
        <dbReference type="PROSITE" id="PS50114"/>
    </source>
</evidence>
<evidence type="ECO:0000256" key="6">
    <source>
        <dbReference type="PROSITE-ProRule" id="PRU00094"/>
    </source>
</evidence>
<dbReference type="InterPro" id="IPR000679">
    <property type="entry name" value="Znf_GATA"/>
</dbReference>
<feature type="domain" description="GATA-type" evidence="8">
    <location>
        <begin position="173"/>
        <end position="208"/>
    </location>
</feature>
<gene>
    <name evidence="9" type="ORF">MCUN1_002735</name>
</gene>
<keyword evidence="5" id="KW-0804">Transcription</keyword>
<evidence type="ECO:0000256" key="3">
    <source>
        <dbReference type="ARBA" id="ARBA00022833"/>
    </source>
</evidence>
<name>A0AAF0EW77_9BASI</name>
<organism evidence="9 10">
    <name type="scientific">Malassezia cuniculi</name>
    <dbReference type="NCBI Taxonomy" id="948313"/>
    <lineage>
        <taxon>Eukaryota</taxon>
        <taxon>Fungi</taxon>
        <taxon>Dikarya</taxon>
        <taxon>Basidiomycota</taxon>
        <taxon>Ustilaginomycotina</taxon>
        <taxon>Malasseziomycetes</taxon>
        <taxon>Malasseziales</taxon>
        <taxon>Malasseziaceae</taxon>
        <taxon>Malassezia</taxon>
    </lineage>
</organism>
<keyword evidence="2 6" id="KW-0863">Zinc-finger</keyword>
<dbReference type="Pfam" id="PF00320">
    <property type="entry name" value="GATA"/>
    <property type="match status" value="1"/>
</dbReference>
<accession>A0AAF0EW77</accession>
<evidence type="ECO:0000256" key="2">
    <source>
        <dbReference type="ARBA" id="ARBA00022771"/>
    </source>
</evidence>